<protein>
    <recommendedName>
        <fullName evidence="3">F-box domain-containing protein</fullName>
    </recommendedName>
</protein>
<sequence length="501" mass="57099">MEEKTRPDPISLLSLPPEIQTKICSCLAQSFEQSAINALLRTCKQLHEIALPISVSFYQNKAFSFDDCGACSRARNVQFLRYILIHKPELSKYVKTVILGSFSSDNPKFEHPKDTAHPSDTKSTQAEVDVFRETIQKRLGQFGLERFPWYTPWVEEWLDGLAQGTTDAQITLILLICPEIRALLFERPRGARIFIRFLFVVGLLSNAVPGEHYPEMTSGVPLSNVQDVYHETNAVDIHYKDFASHAQPIFFLPRLQFYECNLAFGGDGDPHGLTILKPKSSPIEEIILRASAVSGPIILAMLKACKALKRLEYTQLCTKTAYRSVNPQQLAEALLLHADTLEDLFVNFNDLRDKRWEWEDHTDILYMGTRFSQLHSLKRLTISMQSITGILAGPPATNTSSPQMPLRVEEAPSLIECLPESLEYLKILACGEEFQEKAAELLRTVEKRQRFTKLTYIGFFFNRWLMKSEIDLRCGLPSVQLDIRYQDREEYGYDLAPLAPK</sequence>
<evidence type="ECO:0008006" key="3">
    <source>
        <dbReference type="Google" id="ProtNLM"/>
    </source>
</evidence>
<organism evidence="1 2">
    <name type="scientific">Clonostachys rhizophaga</name>
    <dbReference type="NCBI Taxonomy" id="160324"/>
    <lineage>
        <taxon>Eukaryota</taxon>
        <taxon>Fungi</taxon>
        <taxon>Dikarya</taxon>
        <taxon>Ascomycota</taxon>
        <taxon>Pezizomycotina</taxon>
        <taxon>Sordariomycetes</taxon>
        <taxon>Hypocreomycetidae</taxon>
        <taxon>Hypocreales</taxon>
        <taxon>Bionectriaceae</taxon>
        <taxon>Clonostachys</taxon>
    </lineage>
</organism>
<gene>
    <name evidence="1" type="ORF">CRHIZ90672A_00004887</name>
</gene>
<dbReference type="EMBL" id="CABFNQ020000768">
    <property type="protein sequence ID" value="CAH0042938.1"/>
    <property type="molecule type" value="Genomic_DNA"/>
</dbReference>
<name>A0A9N9YYG3_9HYPO</name>
<dbReference type="AlphaFoldDB" id="A0A9N9YYG3"/>
<dbReference type="Proteomes" id="UP000696573">
    <property type="component" value="Unassembled WGS sequence"/>
</dbReference>
<evidence type="ECO:0000313" key="1">
    <source>
        <dbReference type="EMBL" id="CAH0042938.1"/>
    </source>
</evidence>
<keyword evidence="2" id="KW-1185">Reference proteome</keyword>
<proteinExistence type="predicted"/>
<accession>A0A9N9YYG3</accession>
<dbReference type="OrthoDB" id="5135625at2759"/>
<reference evidence="1" key="1">
    <citation type="submission" date="2021-10" db="EMBL/GenBank/DDBJ databases">
        <authorList>
            <person name="Piombo E."/>
        </authorList>
    </citation>
    <scope>NUCLEOTIDE SEQUENCE</scope>
</reference>
<evidence type="ECO:0000313" key="2">
    <source>
        <dbReference type="Proteomes" id="UP000696573"/>
    </source>
</evidence>
<comment type="caution">
    <text evidence="1">The sequence shown here is derived from an EMBL/GenBank/DDBJ whole genome shotgun (WGS) entry which is preliminary data.</text>
</comment>